<keyword evidence="3" id="KW-0547">Nucleotide-binding</keyword>
<evidence type="ECO:0000259" key="6">
    <source>
        <dbReference type="PROSITE" id="PS50011"/>
    </source>
</evidence>
<dbReference type="PANTHER" id="PTHR24353">
    <property type="entry name" value="CYCLIC NUCLEOTIDE-DEPENDENT PROTEIN KINASE"/>
    <property type="match status" value="1"/>
</dbReference>
<feature type="domain" description="Protein kinase" evidence="6">
    <location>
        <begin position="1"/>
        <end position="211"/>
    </location>
</feature>
<reference evidence="8" key="1">
    <citation type="journal article" date="2015" name="PLoS Genet.">
        <title>Genome Sequence and Transcriptome Analyses of Chrysochromulina tobin: Metabolic Tools for Enhanced Algal Fitness in the Prominent Order Prymnesiales (Haptophyceae).</title>
        <authorList>
            <person name="Hovde B.T."/>
            <person name="Deodato C.R."/>
            <person name="Hunsperger H.M."/>
            <person name="Ryken S.A."/>
            <person name="Yost W."/>
            <person name="Jha R.K."/>
            <person name="Patterson J."/>
            <person name="Monnat R.J. Jr."/>
            <person name="Barlow S.B."/>
            <person name="Starkenburg S.R."/>
            <person name="Cattolico R.A."/>
        </authorList>
    </citation>
    <scope>NUCLEOTIDE SEQUENCE</scope>
    <source>
        <strain evidence="8">CCMP291</strain>
    </source>
</reference>
<dbReference type="EMBL" id="JWZX01003256">
    <property type="protein sequence ID" value="KOO22724.1"/>
    <property type="molecule type" value="Genomic_DNA"/>
</dbReference>
<dbReference type="OrthoDB" id="63267at2759"/>
<dbReference type="PANTHER" id="PTHR24353:SF37">
    <property type="entry name" value="CAMP-DEPENDENT PROTEIN KINASE CATALYTIC SUBUNIT PRKX"/>
    <property type="match status" value="1"/>
</dbReference>
<gene>
    <name evidence="7" type="ORF">Ctob_008298</name>
</gene>
<evidence type="ECO:0000256" key="3">
    <source>
        <dbReference type="ARBA" id="ARBA00022741"/>
    </source>
</evidence>
<evidence type="ECO:0000256" key="5">
    <source>
        <dbReference type="ARBA" id="ARBA00022840"/>
    </source>
</evidence>
<dbReference type="GO" id="GO:0005952">
    <property type="term" value="C:cAMP-dependent protein kinase complex"/>
    <property type="evidence" value="ECO:0007669"/>
    <property type="project" value="TreeGrafter"/>
</dbReference>
<keyword evidence="2" id="KW-0808">Transferase</keyword>
<keyword evidence="5" id="KW-0067">ATP-binding</keyword>
<dbReference type="InterPro" id="IPR000719">
    <property type="entry name" value="Prot_kinase_dom"/>
</dbReference>
<evidence type="ECO:0000256" key="4">
    <source>
        <dbReference type="ARBA" id="ARBA00022777"/>
    </source>
</evidence>
<dbReference type="InterPro" id="IPR011009">
    <property type="entry name" value="Kinase-like_dom_sf"/>
</dbReference>
<protein>
    <submittedName>
        <fullName evidence="7">Camp-dependent protein kinase catalytic subunit alpha-like protein</fullName>
    </submittedName>
</protein>
<accession>A0A0M0J7Z9</accession>
<keyword evidence="4 7" id="KW-0418">Kinase</keyword>
<dbReference type="PROSITE" id="PS50011">
    <property type="entry name" value="PROTEIN_KINASE_DOM"/>
    <property type="match status" value="1"/>
</dbReference>
<evidence type="ECO:0000313" key="7">
    <source>
        <dbReference type="EMBL" id="KOO22724.1"/>
    </source>
</evidence>
<sequence length="307" mass="32640">MLYEFAHGGTLFTHLRAAGRFEPDRARFYAVQLALALGHLHERCGAAPIVHRDVRPESVLLDRLGFVKLSSFIYVKQLDADHPHTWTLCGTPEYSAPEMLLESGHDRAVDWWAFGVTVFELLAGFPPFCAESPLATSAAVIAGHFTMPRHFDPDARALLRGLLQPMPRQRLGNLRRADGGAVVGAVVVNDGGCCGGGARNGADGVLAHAWFKGVELPALLSRLAEAPLVPVVNGDEDDGNYEVSRLHGADDAEDASVYSHSTTAVGMADENQVGGATDGSARGTGTAMRGGWLASADAEEAALLADF</sequence>
<proteinExistence type="predicted"/>
<dbReference type="GO" id="GO:0004691">
    <property type="term" value="F:cAMP-dependent protein kinase activity"/>
    <property type="evidence" value="ECO:0007669"/>
    <property type="project" value="TreeGrafter"/>
</dbReference>
<name>A0A0M0J7Z9_9EUKA</name>
<dbReference type="SMART" id="SM00220">
    <property type="entry name" value="S_TKc"/>
    <property type="match status" value="1"/>
</dbReference>
<dbReference type="GO" id="GO:0005829">
    <property type="term" value="C:cytosol"/>
    <property type="evidence" value="ECO:0007669"/>
    <property type="project" value="TreeGrafter"/>
</dbReference>
<dbReference type="Proteomes" id="UP000037460">
    <property type="component" value="Unassembled WGS sequence"/>
</dbReference>
<comment type="caution">
    <text evidence="7">The sequence shown here is derived from an EMBL/GenBank/DDBJ whole genome shotgun (WGS) entry which is preliminary data.</text>
</comment>
<dbReference type="SUPFAM" id="SSF56112">
    <property type="entry name" value="Protein kinase-like (PK-like)"/>
    <property type="match status" value="1"/>
</dbReference>
<dbReference type="GO" id="GO:0005524">
    <property type="term" value="F:ATP binding"/>
    <property type="evidence" value="ECO:0007669"/>
    <property type="project" value="UniProtKB-KW"/>
</dbReference>
<evidence type="ECO:0000256" key="2">
    <source>
        <dbReference type="ARBA" id="ARBA00022679"/>
    </source>
</evidence>
<evidence type="ECO:0000313" key="8">
    <source>
        <dbReference type="Proteomes" id="UP000037460"/>
    </source>
</evidence>
<dbReference type="Pfam" id="PF00069">
    <property type="entry name" value="Pkinase"/>
    <property type="match status" value="1"/>
</dbReference>
<keyword evidence="1" id="KW-0723">Serine/threonine-protein kinase</keyword>
<evidence type="ECO:0000256" key="1">
    <source>
        <dbReference type="ARBA" id="ARBA00022527"/>
    </source>
</evidence>
<keyword evidence="8" id="KW-1185">Reference proteome</keyword>
<organism evidence="7 8">
    <name type="scientific">Chrysochromulina tobinii</name>
    <dbReference type="NCBI Taxonomy" id="1460289"/>
    <lineage>
        <taxon>Eukaryota</taxon>
        <taxon>Haptista</taxon>
        <taxon>Haptophyta</taxon>
        <taxon>Prymnesiophyceae</taxon>
        <taxon>Prymnesiales</taxon>
        <taxon>Chrysochromulinaceae</taxon>
        <taxon>Chrysochromulina</taxon>
    </lineage>
</organism>
<dbReference type="Gene3D" id="1.10.510.10">
    <property type="entry name" value="Transferase(Phosphotransferase) domain 1"/>
    <property type="match status" value="1"/>
</dbReference>
<dbReference type="AlphaFoldDB" id="A0A0M0J7Z9"/>